<gene>
    <name evidence="7" type="primary">TEX101</name>
</gene>
<keyword evidence="8" id="KW-1185">Reference proteome</keyword>
<dbReference type="OMA" id="KGCTPAG"/>
<comment type="subcellular location">
    <subcellularLocation>
        <location evidence="1">Cell membrane</location>
    </subcellularLocation>
</comment>
<evidence type="ECO:0000256" key="2">
    <source>
        <dbReference type="ARBA" id="ARBA00022475"/>
    </source>
</evidence>
<dbReference type="FunCoup" id="F7F5G6">
    <property type="interactions" value="73"/>
</dbReference>
<dbReference type="GO" id="GO:0044853">
    <property type="term" value="C:plasma membrane raft"/>
    <property type="evidence" value="ECO:0000318"/>
    <property type="project" value="GO_Central"/>
</dbReference>
<dbReference type="SUPFAM" id="SSF57302">
    <property type="entry name" value="Snake toxin-like"/>
    <property type="match status" value="1"/>
</dbReference>
<accession>F7F5G6</accession>
<dbReference type="Ensembl" id="ENSOANT00000031858.3">
    <property type="protein sequence ID" value="ENSOANP00000028060.3"/>
    <property type="gene ID" value="ENSOANG00000004056.4"/>
</dbReference>
<dbReference type="eggNOG" id="ENOG502ST5V">
    <property type="taxonomic scope" value="Eukaryota"/>
</dbReference>
<dbReference type="PANTHER" id="PTHR16529">
    <property type="entry name" value="CD177 ANTIGEN"/>
    <property type="match status" value="1"/>
</dbReference>
<dbReference type="InterPro" id="IPR016054">
    <property type="entry name" value="LY6_UPA_recep-like"/>
</dbReference>
<evidence type="ECO:0000256" key="5">
    <source>
        <dbReference type="ARBA" id="ARBA00023180"/>
    </source>
</evidence>
<dbReference type="Proteomes" id="UP000002279">
    <property type="component" value="Chromosome 5"/>
</dbReference>
<organism evidence="7 8">
    <name type="scientific">Ornithorhynchus anatinus</name>
    <name type="common">Duckbill platypus</name>
    <dbReference type="NCBI Taxonomy" id="9258"/>
    <lineage>
        <taxon>Eukaryota</taxon>
        <taxon>Metazoa</taxon>
        <taxon>Chordata</taxon>
        <taxon>Craniata</taxon>
        <taxon>Vertebrata</taxon>
        <taxon>Euteleostomi</taxon>
        <taxon>Mammalia</taxon>
        <taxon>Monotremata</taxon>
        <taxon>Ornithorhynchidae</taxon>
        <taxon>Ornithorhynchus</taxon>
    </lineage>
</organism>
<sequence>MVRPLGGPGRVDCRLMVTPLSAGVQALNCYRGNSFLLGKEISPRSNSRNETCEPRMRCQESMLIIQAGTRVLTLNNKGCTTREVQALRVTRHVEPPGLIVISYTQVCNSDFCNELKDISPFNLNETKPDVPSPEGLMCPTCVGLGLSCSADLLPCPAGTSHCYNGNINVKGTFSGPLSVQGCVQESCRLLLPGTQAIGELGTQESQTSCCLGGHCDREAPPQIHSASSISHPGLAWSGVGVTLLFSLVP</sequence>
<reference evidence="7 8" key="1">
    <citation type="journal article" date="2008" name="Nature">
        <title>Genome analysis of the platypus reveals unique signatures of evolution.</title>
        <authorList>
            <person name="Warren W.C."/>
            <person name="Hillier L.W."/>
            <person name="Marshall Graves J.A."/>
            <person name="Birney E."/>
            <person name="Ponting C.P."/>
            <person name="Grutzner F."/>
            <person name="Belov K."/>
            <person name="Miller W."/>
            <person name="Clarke L."/>
            <person name="Chinwalla A.T."/>
            <person name="Yang S.P."/>
            <person name="Heger A."/>
            <person name="Locke D.P."/>
            <person name="Miethke P."/>
            <person name="Waters P.D."/>
            <person name="Veyrunes F."/>
            <person name="Fulton L."/>
            <person name="Fulton B."/>
            <person name="Graves T."/>
            <person name="Wallis J."/>
            <person name="Puente X.S."/>
            <person name="Lopez-Otin C."/>
            <person name="Ordonez G.R."/>
            <person name="Eichler E.E."/>
            <person name="Chen L."/>
            <person name="Cheng Z."/>
            <person name="Deakin J.E."/>
            <person name="Alsop A."/>
            <person name="Thompson K."/>
            <person name="Kirby P."/>
            <person name="Papenfuss A.T."/>
            <person name="Wakefield M.J."/>
            <person name="Olender T."/>
            <person name="Lancet D."/>
            <person name="Huttley G.A."/>
            <person name="Smit A.F."/>
            <person name="Pask A."/>
            <person name="Temple-Smith P."/>
            <person name="Batzer M.A."/>
            <person name="Walker J.A."/>
            <person name="Konkel M.K."/>
            <person name="Harris R.S."/>
            <person name="Whittington C.M."/>
            <person name="Wong E.S."/>
            <person name="Gemmell N.J."/>
            <person name="Buschiazzo E."/>
            <person name="Vargas Jentzsch I.M."/>
            <person name="Merkel A."/>
            <person name="Schmitz J."/>
            <person name="Zemann A."/>
            <person name="Churakov G."/>
            <person name="Kriegs J.O."/>
            <person name="Brosius J."/>
            <person name="Murchison E.P."/>
            <person name="Sachidanandam R."/>
            <person name="Smith C."/>
            <person name="Hannon G.J."/>
            <person name="Tsend-Ayush E."/>
            <person name="McMillan D."/>
            <person name="Attenborough R."/>
            <person name="Rens W."/>
            <person name="Ferguson-Smith M."/>
            <person name="Lefevre C.M."/>
            <person name="Sharp J.A."/>
            <person name="Nicholas K.R."/>
            <person name="Ray D.A."/>
            <person name="Kube M."/>
            <person name="Reinhardt R."/>
            <person name="Pringle T.H."/>
            <person name="Taylor J."/>
            <person name="Jones R.C."/>
            <person name="Nixon B."/>
            <person name="Dacheux J.L."/>
            <person name="Niwa H."/>
            <person name="Sekita Y."/>
            <person name="Huang X."/>
            <person name="Stark A."/>
            <person name="Kheradpour P."/>
            <person name="Kellis M."/>
            <person name="Flicek P."/>
            <person name="Chen Y."/>
            <person name="Webber C."/>
            <person name="Hardison R."/>
            <person name="Nelson J."/>
            <person name="Hallsworth-Pepin K."/>
            <person name="Delehaunty K."/>
            <person name="Markovic C."/>
            <person name="Minx P."/>
            <person name="Feng Y."/>
            <person name="Kremitzki C."/>
            <person name="Mitreva M."/>
            <person name="Glasscock J."/>
            <person name="Wylie T."/>
            <person name="Wohldmann P."/>
            <person name="Thiru P."/>
            <person name="Nhan M.N."/>
            <person name="Pohl C.S."/>
            <person name="Smith S.M."/>
            <person name="Hou S."/>
            <person name="Nefedov M."/>
            <person name="de Jong P.J."/>
            <person name="Renfree M.B."/>
            <person name="Mardis E.R."/>
            <person name="Wilson R.K."/>
        </authorList>
    </citation>
    <scope>NUCLEOTIDE SEQUENCE [LARGE SCALE GENOMIC DNA]</scope>
    <source>
        <strain evidence="7 8">Glennie</strain>
    </source>
</reference>
<dbReference type="GeneTree" id="ENSGT00530000063351"/>
<keyword evidence="2" id="KW-1003">Cell membrane</keyword>
<dbReference type="InParanoid" id="F7F5G6"/>
<dbReference type="STRING" id="9258.ENSOANP00000028060"/>
<keyword evidence="4" id="KW-0472">Membrane</keyword>
<reference evidence="7" key="3">
    <citation type="submission" date="2025-09" db="UniProtKB">
        <authorList>
            <consortium name="Ensembl"/>
        </authorList>
    </citation>
    <scope>IDENTIFICATION</scope>
    <source>
        <strain evidence="7">Glennie</strain>
    </source>
</reference>
<reference evidence="7" key="2">
    <citation type="submission" date="2025-08" db="UniProtKB">
        <authorList>
            <consortium name="Ensembl"/>
        </authorList>
    </citation>
    <scope>IDENTIFICATION</scope>
    <source>
        <strain evidence="7">Glennie</strain>
    </source>
</reference>
<keyword evidence="3" id="KW-0732">Signal</keyword>
<evidence type="ECO:0000313" key="7">
    <source>
        <dbReference type="Ensembl" id="ENSOANP00000028060.3"/>
    </source>
</evidence>
<evidence type="ECO:0000256" key="3">
    <source>
        <dbReference type="ARBA" id="ARBA00022729"/>
    </source>
</evidence>
<dbReference type="Bgee" id="ENSOANG00000004056">
    <property type="expression patterns" value="Expressed in testis and 2 other cell types or tissues"/>
</dbReference>
<name>F7F5G6_ORNAN</name>
<feature type="domain" description="UPAR/Ly6" evidence="6">
    <location>
        <begin position="45"/>
        <end position="114"/>
    </location>
</feature>
<dbReference type="PANTHER" id="PTHR16529:SF8">
    <property type="entry name" value="CD177 ANTIGEN"/>
    <property type="match status" value="1"/>
</dbReference>
<dbReference type="InterPro" id="IPR051899">
    <property type="entry name" value="Fert-Immune_med_protein"/>
</dbReference>
<evidence type="ECO:0000313" key="8">
    <source>
        <dbReference type="Proteomes" id="UP000002279"/>
    </source>
</evidence>
<evidence type="ECO:0000256" key="4">
    <source>
        <dbReference type="ARBA" id="ARBA00023136"/>
    </source>
</evidence>
<protein>
    <recommendedName>
        <fullName evidence="6">UPAR/Ly6 domain-containing protein</fullName>
    </recommendedName>
</protein>
<dbReference type="CDD" id="cd23564">
    <property type="entry name" value="TFP_LU_ECD_LYPD4_rpt1_like"/>
    <property type="match status" value="1"/>
</dbReference>
<dbReference type="Pfam" id="PF00021">
    <property type="entry name" value="UPAR_LY6"/>
    <property type="match status" value="2"/>
</dbReference>
<feature type="domain" description="UPAR/Ly6" evidence="6">
    <location>
        <begin position="135"/>
        <end position="216"/>
    </location>
</feature>
<dbReference type="HOGENOM" id="CLU_077973_2_0_1"/>
<proteinExistence type="predicted"/>
<dbReference type="InterPro" id="IPR045860">
    <property type="entry name" value="Snake_toxin-like_sf"/>
</dbReference>
<evidence type="ECO:0000256" key="1">
    <source>
        <dbReference type="ARBA" id="ARBA00004236"/>
    </source>
</evidence>
<keyword evidence="5" id="KW-0325">Glycoprotein</keyword>
<dbReference type="AlphaFoldDB" id="F7F5G6"/>
<evidence type="ECO:0000259" key="6">
    <source>
        <dbReference type="Pfam" id="PF00021"/>
    </source>
</evidence>